<dbReference type="InterPro" id="IPR026444">
    <property type="entry name" value="Secre_tail"/>
</dbReference>
<evidence type="ECO:0000259" key="5">
    <source>
        <dbReference type="PROSITE" id="PS50853"/>
    </source>
</evidence>
<name>A0A7V5PLY9_CALAY</name>
<feature type="domain" description="Fibronectin type-III" evidence="5">
    <location>
        <begin position="83"/>
        <end position="178"/>
    </location>
</feature>
<dbReference type="SMART" id="SM00060">
    <property type="entry name" value="FN3"/>
    <property type="match status" value="1"/>
</dbReference>
<sequence length="737" mass="80839">NARFMNRGKGMATGAYFTIRPADSLCRTEQDSFYIGNLAGGAVSDDFGPCIIRHTQPLDSVRLLLTIGDAYGHIRQQVIDFLPPDLPKKLTTKPAENESIQLSWKPSEDKDLLGYNIYRRQAGDDAFTRINSTPLPMAGYYVDSDVQGGLTYEYFVTAVDSSFNISPTTSDTVAAWSAVPYQTNFPLRVNPVATGSEMNGVITYDLDGDGRCEIIYSGGHGLIDIYHSDGSLMSQIGNLGGFITVPALGNVYGDEEKEVVVTSYLEAGDQNSLSIVDPIRGQLIHQIPLEYKAPSSVVLKDLDKDGLDDIILLTHAGNAPTAPKQSRLFIWRSTGTAWDSLPGWPADGYVFANSDKYSLGQPAVADLDHSGDISIVVGTQLSKVFCFKPVQSPDPVWVKKFSGDLYGMINGPISLADLDRDGNLDIIFPIVKVDRLFVLNYQGDPLPGWEQGQPVEVPDPYGHASPAVVGNLDDDPELEIVYVGRKHVYVFNHDGTLQPGWPVGVENGDSNYDSYINKLSTYSSPVLADLNQDGVTDIIFVTTFGIIHALDGHTGKDIIGFPIDTNNDLVQGQSPMVDDIDRDGDLELLYIAHEGRLFVWDLPQTYGQTTTLQWNQPYGNIQHTGELDTMAVEVVSGIAENETPDVPRDFYLKQNYPNPFNPSTTIAFGLKTAAHVELDVYNILGQKVASLASGKMDAGVHELQWNGKNGRGMTLPSGIYFYQLRISDVRTNRLLFQ</sequence>
<evidence type="ECO:0000256" key="2">
    <source>
        <dbReference type="ARBA" id="ARBA00022692"/>
    </source>
</evidence>
<evidence type="ECO:0000256" key="1">
    <source>
        <dbReference type="ARBA" id="ARBA00004167"/>
    </source>
</evidence>
<comment type="caution">
    <text evidence="6">The sequence shown here is derived from an EMBL/GenBank/DDBJ whole genome shotgun (WGS) entry which is preliminary data.</text>
</comment>
<feature type="non-terminal residue" evidence="6">
    <location>
        <position position="737"/>
    </location>
</feature>
<dbReference type="InterPro" id="IPR045232">
    <property type="entry name" value="FAM234"/>
</dbReference>
<accession>A0A7V5PLY9</accession>
<dbReference type="GO" id="GO:0016020">
    <property type="term" value="C:membrane"/>
    <property type="evidence" value="ECO:0007669"/>
    <property type="project" value="UniProtKB-SubCell"/>
</dbReference>
<evidence type="ECO:0000256" key="3">
    <source>
        <dbReference type="ARBA" id="ARBA00022989"/>
    </source>
</evidence>
<dbReference type="InterPro" id="IPR013783">
    <property type="entry name" value="Ig-like_fold"/>
</dbReference>
<feature type="non-terminal residue" evidence="6">
    <location>
        <position position="1"/>
    </location>
</feature>
<dbReference type="Gene3D" id="2.60.40.4070">
    <property type="match status" value="1"/>
</dbReference>
<dbReference type="Gene3D" id="2.130.10.10">
    <property type="entry name" value="YVTN repeat-like/Quinoprotein amine dehydrogenase"/>
    <property type="match status" value="1"/>
</dbReference>
<organism evidence="6">
    <name type="scientific">Caldithrix abyssi</name>
    <dbReference type="NCBI Taxonomy" id="187145"/>
    <lineage>
        <taxon>Bacteria</taxon>
        <taxon>Pseudomonadati</taxon>
        <taxon>Calditrichota</taxon>
        <taxon>Calditrichia</taxon>
        <taxon>Calditrichales</taxon>
        <taxon>Calditrichaceae</taxon>
        <taxon>Caldithrix</taxon>
    </lineage>
</organism>
<protein>
    <submittedName>
        <fullName evidence="6">T9SS type A sorting domain-containing protein</fullName>
    </submittedName>
</protein>
<dbReference type="InterPro" id="IPR003961">
    <property type="entry name" value="FN3_dom"/>
</dbReference>
<dbReference type="InterPro" id="IPR025965">
    <property type="entry name" value="FlgD/Vpr_Ig-like"/>
</dbReference>
<dbReference type="NCBIfam" id="TIGR04183">
    <property type="entry name" value="Por_Secre_tail"/>
    <property type="match status" value="1"/>
</dbReference>
<reference evidence="6" key="1">
    <citation type="journal article" date="2020" name="mSystems">
        <title>Genome- and Community-Level Interaction Insights into Carbon Utilization and Element Cycling Functions of Hydrothermarchaeota in Hydrothermal Sediment.</title>
        <authorList>
            <person name="Zhou Z."/>
            <person name="Liu Y."/>
            <person name="Xu W."/>
            <person name="Pan J."/>
            <person name="Luo Z.H."/>
            <person name="Li M."/>
        </authorList>
    </citation>
    <scope>NUCLEOTIDE SEQUENCE [LARGE SCALE GENOMIC DNA]</scope>
    <source>
        <strain evidence="6">HyVt-527</strain>
    </source>
</reference>
<dbReference type="InterPro" id="IPR028994">
    <property type="entry name" value="Integrin_alpha_N"/>
</dbReference>
<dbReference type="InterPro" id="IPR015943">
    <property type="entry name" value="WD40/YVTN_repeat-like_dom_sf"/>
</dbReference>
<dbReference type="EMBL" id="DROD01000004">
    <property type="protein sequence ID" value="HHJ51556.1"/>
    <property type="molecule type" value="Genomic_DNA"/>
</dbReference>
<dbReference type="PANTHER" id="PTHR21419:SF23">
    <property type="entry name" value="PROTEIN DEFECTIVE IN EXINE FORMATION 1"/>
    <property type="match status" value="1"/>
</dbReference>
<comment type="subcellular location">
    <subcellularLocation>
        <location evidence="1">Membrane</location>
        <topology evidence="1">Single-pass membrane protein</topology>
    </subcellularLocation>
</comment>
<evidence type="ECO:0000313" key="6">
    <source>
        <dbReference type="EMBL" id="HHJ51556.1"/>
    </source>
</evidence>
<dbReference type="Proteomes" id="UP000886124">
    <property type="component" value="Unassembled WGS sequence"/>
</dbReference>
<dbReference type="Gene3D" id="2.60.40.10">
    <property type="entry name" value="Immunoglobulins"/>
    <property type="match status" value="1"/>
</dbReference>
<keyword evidence="4" id="KW-0472">Membrane</keyword>
<dbReference type="PROSITE" id="PS50853">
    <property type="entry name" value="FN3"/>
    <property type="match status" value="1"/>
</dbReference>
<dbReference type="PANTHER" id="PTHR21419">
    <property type="match status" value="1"/>
</dbReference>
<proteinExistence type="predicted"/>
<dbReference type="Pfam" id="PF13860">
    <property type="entry name" value="FlgD_ig"/>
    <property type="match status" value="1"/>
</dbReference>
<keyword evidence="2" id="KW-0812">Transmembrane</keyword>
<gene>
    <name evidence="6" type="ORF">ENJ89_00050</name>
</gene>
<dbReference type="AlphaFoldDB" id="A0A7V5PLY9"/>
<dbReference type="SUPFAM" id="SSF69318">
    <property type="entry name" value="Integrin alpha N-terminal domain"/>
    <property type="match status" value="2"/>
</dbReference>
<evidence type="ECO:0000256" key="4">
    <source>
        <dbReference type="ARBA" id="ARBA00023136"/>
    </source>
</evidence>
<keyword evidence="3" id="KW-1133">Transmembrane helix</keyword>